<dbReference type="PIRSF" id="PIRSF006594">
    <property type="entry name" value="UCP006594"/>
    <property type="match status" value="1"/>
</dbReference>
<gene>
    <name evidence="2" type="ORF">MBORA_13010</name>
</gene>
<keyword evidence="1" id="KW-1133">Transmembrane helix</keyword>
<dbReference type="Proteomes" id="UP000077428">
    <property type="component" value="Unassembled WGS sequence"/>
</dbReference>
<comment type="caution">
    <text evidence="2">The sequence shown here is derived from an EMBL/GenBank/DDBJ whole genome shotgun (WGS) entry which is preliminary data.</text>
</comment>
<evidence type="ECO:0000313" key="3">
    <source>
        <dbReference type="Proteomes" id="UP000077428"/>
    </source>
</evidence>
<dbReference type="RefSeq" id="WP_042692849.1">
    <property type="nucleotide sequence ID" value="NZ_CABMAB010000014.1"/>
</dbReference>
<dbReference type="PATRIC" id="fig|66851.6.peg.1413"/>
<protein>
    <recommendedName>
        <fullName evidence="4">DUF116 domain-containing protein</fullName>
    </recommendedName>
</protein>
<organism evidence="2 3">
    <name type="scientific">Methanobrevibacter oralis</name>
    <dbReference type="NCBI Taxonomy" id="66851"/>
    <lineage>
        <taxon>Archaea</taxon>
        <taxon>Methanobacteriati</taxon>
        <taxon>Methanobacteriota</taxon>
        <taxon>Methanomada group</taxon>
        <taxon>Methanobacteria</taxon>
        <taxon>Methanobacteriales</taxon>
        <taxon>Methanobacteriaceae</taxon>
        <taxon>Methanobrevibacter</taxon>
    </lineage>
</organism>
<proteinExistence type="predicted"/>
<keyword evidence="3" id="KW-1185">Reference proteome</keyword>
<reference evidence="3" key="1">
    <citation type="journal article" date="2016" name="Genome Announc.">
        <title>Draft Genome Sequences of Methanobrevibacter curvatus DSM11111, Methanobrevibacter cuticularis DSM11139, Methanobrevibacter filiformis DSM11501, and Methanobrevibacter oralis DSM7256.</title>
        <authorList>
            <person name="Poehlein A."/>
            <person name="Seedorf H."/>
        </authorList>
    </citation>
    <scope>NUCLEOTIDE SEQUENCE [LARGE SCALE GENOMIC DNA]</scope>
    <source>
        <strain evidence="3">DSM 7256 / JCM 30027 / ZR</strain>
    </source>
</reference>
<feature type="transmembrane region" description="Helical" evidence="1">
    <location>
        <begin position="6"/>
        <end position="30"/>
    </location>
</feature>
<evidence type="ECO:0008006" key="4">
    <source>
        <dbReference type="Google" id="ProtNLM"/>
    </source>
</evidence>
<dbReference type="STRING" id="66851.MBORA_13010"/>
<evidence type="ECO:0000313" key="2">
    <source>
        <dbReference type="EMBL" id="KZX12164.1"/>
    </source>
</evidence>
<dbReference type="InterPro" id="IPR002829">
    <property type="entry name" value="DUF116"/>
</dbReference>
<dbReference type="PANTHER" id="PTHR43801:SF1">
    <property type="entry name" value="POLYPRENYL SYNTHETASE"/>
    <property type="match status" value="1"/>
</dbReference>
<keyword evidence="1" id="KW-0812">Transmembrane</keyword>
<sequence>MVINDFYLLLGQLLIVIVILIVILFVIILIFGSFIAKKEQILFPRFILFVVDLLYSPFKTIANLLKFDEYLIDNIAIKVRDDVNKEKFKKIPADKTLIFLPHCLRHRDCKAPLQKEGVNCTECGLCSIGVIKKKAEPMGYKLYIVPGSSFVKKIVMENKFKAVLGVACHEDLNQMMMLLAPYCPQGVLLRKTGCFETRVNIKEVFEKLDSKY</sequence>
<dbReference type="Pfam" id="PF01976">
    <property type="entry name" value="DUF116"/>
    <property type="match status" value="1"/>
</dbReference>
<keyword evidence="1" id="KW-0472">Membrane</keyword>
<accession>A0A166AKU7</accession>
<dbReference type="OrthoDB" id="120943at2157"/>
<dbReference type="PANTHER" id="PTHR43801">
    <property type="entry name" value="NUCLEOTIDE-BINDING PROTEIN-RELATED"/>
    <property type="match status" value="1"/>
</dbReference>
<dbReference type="AlphaFoldDB" id="A0A166AKU7"/>
<name>A0A166AKU7_METOA</name>
<evidence type="ECO:0000256" key="1">
    <source>
        <dbReference type="SAM" id="Phobius"/>
    </source>
</evidence>
<dbReference type="EMBL" id="LWMU01000074">
    <property type="protein sequence ID" value="KZX12164.1"/>
    <property type="molecule type" value="Genomic_DNA"/>
</dbReference>